<dbReference type="Proteomes" id="UP000295453">
    <property type="component" value="Unassembled WGS sequence"/>
</dbReference>
<dbReference type="EMBL" id="SJZJ01000016">
    <property type="protein sequence ID" value="TCJ23616.1"/>
    <property type="molecule type" value="Genomic_DNA"/>
</dbReference>
<dbReference type="OrthoDB" id="3366805at2"/>
<dbReference type="InterPro" id="IPR006142">
    <property type="entry name" value="INTEIN"/>
</dbReference>
<keyword evidence="2" id="KW-1185">Reference proteome</keyword>
<dbReference type="InterPro" id="IPR009057">
    <property type="entry name" value="Homeodomain-like_sf"/>
</dbReference>
<dbReference type="SUPFAM" id="SSF46689">
    <property type="entry name" value="Homeodomain-like"/>
    <property type="match status" value="1"/>
</dbReference>
<evidence type="ECO:0000313" key="1">
    <source>
        <dbReference type="EMBL" id="TCJ23616.1"/>
    </source>
</evidence>
<dbReference type="AlphaFoldDB" id="A0A4R1C1L6"/>
<dbReference type="RefSeq" id="WP_131583719.1">
    <property type="nucleotide sequence ID" value="NZ_SJZJ01000016.1"/>
</dbReference>
<dbReference type="Gene3D" id="3.10.28.10">
    <property type="entry name" value="Homing endonucleases"/>
    <property type="match status" value="1"/>
</dbReference>
<comment type="caution">
    <text evidence="1">The sequence shown here is derived from an EMBL/GenBank/DDBJ whole genome shotgun (WGS) entry which is preliminary data.</text>
</comment>
<dbReference type="GO" id="GO:0016539">
    <property type="term" value="P:intein-mediated protein splicing"/>
    <property type="evidence" value="ECO:0007669"/>
    <property type="project" value="InterPro"/>
</dbReference>
<dbReference type="PRINTS" id="PR00379">
    <property type="entry name" value="INTEIN"/>
</dbReference>
<organism evidence="1 2">
    <name type="scientific">Nocardioides jejuensis</name>
    <dbReference type="NCBI Taxonomy" id="2502782"/>
    <lineage>
        <taxon>Bacteria</taxon>
        <taxon>Bacillati</taxon>
        <taxon>Actinomycetota</taxon>
        <taxon>Actinomycetes</taxon>
        <taxon>Propionibacteriales</taxon>
        <taxon>Nocardioidaceae</taxon>
        <taxon>Nocardioides</taxon>
    </lineage>
</organism>
<reference evidence="1 2" key="1">
    <citation type="submission" date="2019-03" db="EMBL/GenBank/DDBJ databases">
        <authorList>
            <person name="Kim M.K.M."/>
        </authorList>
    </citation>
    <scope>NUCLEOTIDE SEQUENCE [LARGE SCALE GENOMIC DNA]</scope>
    <source>
        <strain evidence="1 2">18JY15-6</strain>
    </source>
</reference>
<evidence type="ECO:0000313" key="2">
    <source>
        <dbReference type="Proteomes" id="UP000295453"/>
    </source>
</evidence>
<name>A0A4R1C1L6_9ACTN</name>
<dbReference type="Pfam" id="PF13384">
    <property type="entry name" value="HTH_23"/>
    <property type="match status" value="1"/>
</dbReference>
<gene>
    <name evidence="1" type="ORF">EPD65_10100</name>
</gene>
<dbReference type="InterPro" id="IPR027434">
    <property type="entry name" value="Homing_endonucl"/>
</dbReference>
<protein>
    <submittedName>
        <fullName evidence="1">Helix-turn-helix domain-containing protein</fullName>
    </submittedName>
</protein>
<proteinExistence type="predicted"/>
<sequence>MGHFHPDDVVEEALRLLRAGVRPGDVAARTGVPRNTVWRWRKVYLHEGLPRGQSHCQVPCPRCDGAALDEDAYAELLGWYLGDGHIVRARRGVWKFSIYNDANYADDNARLVETIGRLKPGSTPMALARRGMVTTYLYWKHWPCLFPQHGPGYKHTRPIVLDRWQREVVERRPGPFLRGLFHSDGCRTNNWASRIVNGERKRYDYPRWQFSNRSDDIRDLCCWALDLLEIPWRQSNTWCISVSRREAVARLDALIGLKS</sequence>
<accession>A0A4R1C1L6</accession>